<dbReference type="RefSeq" id="WP_145850795.1">
    <property type="nucleotide sequence ID" value="NZ_RPFW01000001.1"/>
</dbReference>
<dbReference type="Gene3D" id="2.20.25.110">
    <property type="entry name" value="S-adenosyl-L-methionine-dependent methyltransferases"/>
    <property type="match status" value="1"/>
</dbReference>
<dbReference type="SUPFAM" id="SSF53335">
    <property type="entry name" value="S-adenosyl-L-methionine-dependent methyltransferases"/>
    <property type="match status" value="1"/>
</dbReference>
<keyword evidence="1 3" id="KW-0808">Transferase</keyword>
<evidence type="ECO:0000259" key="2">
    <source>
        <dbReference type="Pfam" id="PF13649"/>
    </source>
</evidence>
<dbReference type="OrthoDB" id="189743at2"/>
<sequence length="279" mass="30369">MSGIYDEPELYQLACAYRDVPAEVTALLAWCARHGALPGGRPAASVLELAAGPAEHARELAGRGLRATVLDRSPAMCAYAAAQAKASGTDLDVVEADMRDFRIEGTFDVAITMLNSLCHMFTLDDMVRHLVALHGHLAPGGLYIVELAHPADFFTPVPRTSSEWTVDADGVHAEVRWGGREDRIDPLTQVTREHMTITATSEDGTIRTVSDVVPNRFWTLTEFRAAVALANGGIAAEGFELVASYGDFDETTELDAPTAWRMILVLLARDGKERHRIAR</sequence>
<dbReference type="AlphaFoldDB" id="A0A6P2C7M7"/>
<dbReference type="InterPro" id="IPR029063">
    <property type="entry name" value="SAM-dependent_MTases_sf"/>
</dbReference>
<dbReference type="GO" id="GO:0032259">
    <property type="term" value="P:methylation"/>
    <property type="evidence" value="ECO:0007669"/>
    <property type="project" value="UniProtKB-KW"/>
</dbReference>
<keyword evidence="4" id="KW-1185">Reference proteome</keyword>
<organism evidence="3 4">
    <name type="scientific">Trebonia kvetii</name>
    <dbReference type="NCBI Taxonomy" id="2480626"/>
    <lineage>
        <taxon>Bacteria</taxon>
        <taxon>Bacillati</taxon>
        <taxon>Actinomycetota</taxon>
        <taxon>Actinomycetes</taxon>
        <taxon>Streptosporangiales</taxon>
        <taxon>Treboniaceae</taxon>
        <taxon>Trebonia</taxon>
    </lineage>
</organism>
<dbReference type="GO" id="GO:0008168">
    <property type="term" value="F:methyltransferase activity"/>
    <property type="evidence" value="ECO:0007669"/>
    <property type="project" value="UniProtKB-KW"/>
</dbReference>
<dbReference type="Pfam" id="PF13649">
    <property type="entry name" value="Methyltransf_25"/>
    <property type="match status" value="1"/>
</dbReference>
<feature type="domain" description="Methyltransferase" evidence="2">
    <location>
        <begin position="46"/>
        <end position="141"/>
    </location>
</feature>
<name>A0A6P2C7M7_9ACTN</name>
<dbReference type="EMBL" id="RPFW01000001">
    <property type="protein sequence ID" value="TVZ06041.1"/>
    <property type="molecule type" value="Genomic_DNA"/>
</dbReference>
<proteinExistence type="predicted"/>
<evidence type="ECO:0000256" key="1">
    <source>
        <dbReference type="ARBA" id="ARBA00022679"/>
    </source>
</evidence>
<dbReference type="Gene3D" id="3.40.50.150">
    <property type="entry name" value="Vaccinia Virus protein VP39"/>
    <property type="match status" value="1"/>
</dbReference>
<reference evidence="3 4" key="1">
    <citation type="submission" date="2018-11" db="EMBL/GenBank/DDBJ databases">
        <title>Trebonia kvetii gen.nov., sp.nov., a novel acidophilic actinobacterium, and proposal of the new actinobacterial family Treboniaceae fam. nov.</title>
        <authorList>
            <person name="Rapoport D."/>
            <person name="Sagova-Mareckova M."/>
            <person name="Sedlacek I."/>
            <person name="Provaznik J."/>
            <person name="Kralova S."/>
            <person name="Pavlinic D."/>
            <person name="Benes V."/>
            <person name="Kopecky J."/>
        </authorList>
    </citation>
    <scope>NUCLEOTIDE SEQUENCE [LARGE SCALE GENOMIC DNA]</scope>
    <source>
        <strain evidence="3 4">15Tr583</strain>
    </source>
</reference>
<gene>
    <name evidence="3" type="ORF">EAS64_00815</name>
</gene>
<protein>
    <submittedName>
        <fullName evidence="3">Class I SAM-dependent methyltransferase</fullName>
    </submittedName>
</protein>
<evidence type="ECO:0000313" key="3">
    <source>
        <dbReference type="EMBL" id="TVZ06041.1"/>
    </source>
</evidence>
<comment type="caution">
    <text evidence="3">The sequence shown here is derived from an EMBL/GenBank/DDBJ whole genome shotgun (WGS) entry which is preliminary data.</text>
</comment>
<dbReference type="InterPro" id="IPR041698">
    <property type="entry name" value="Methyltransf_25"/>
</dbReference>
<dbReference type="CDD" id="cd02440">
    <property type="entry name" value="AdoMet_MTases"/>
    <property type="match status" value="1"/>
</dbReference>
<evidence type="ECO:0000313" key="4">
    <source>
        <dbReference type="Proteomes" id="UP000460272"/>
    </source>
</evidence>
<dbReference type="PANTHER" id="PTHR43861">
    <property type="entry name" value="TRANS-ACONITATE 2-METHYLTRANSFERASE-RELATED"/>
    <property type="match status" value="1"/>
</dbReference>
<accession>A0A6P2C7M7</accession>
<dbReference type="Proteomes" id="UP000460272">
    <property type="component" value="Unassembled WGS sequence"/>
</dbReference>
<keyword evidence="3" id="KW-0489">Methyltransferase</keyword>